<reference evidence="1" key="1">
    <citation type="submission" date="2024-07" db="EMBL/GenBank/DDBJ databases">
        <authorList>
            <person name="Kim Y.J."/>
            <person name="Jeong J.Y."/>
        </authorList>
    </citation>
    <scope>NUCLEOTIDE SEQUENCE</scope>
    <source>
        <strain evidence="1">GIHE-MW2</strain>
    </source>
</reference>
<dbReference type="InterPro" id="IPR025477">
    <property type="entry name" value="DUF4327"/>
</dbReference>
<dbReference type="AlphaFoldDB" id="A0AAU8JJR3"/>
<name>A0AAU8JJR3_9CYAN</name>
<organism evidence="1">
    <name type="scientific">Planktothricoides raciborskii GIHE-MW2</name>
    <dbReference type="NCBI Taxonomy" id="2792601"/>
    <lineage>
        <taxon>Bacteria</taxon>
        <taxon>Bacillati</taxon>
        <taxon>Cyanobacteriota</taxon>
        <taxon>Cyanophyceae</taxon>
        <taxon>Oscillatoriophycideae</taxon>
        <taxon>Oscillatoriales</taxon>
        <taxon>Oscillatoriaceae</taxon>
        <taxon>Planktothricoides</taxon>
    </lineage>
</organism>
<dbReference type="EMBL" id="CP159837">
    <property type="protein sequence ID" value="XCM38508.1"/>
    <property type="molecule type" value="Genomic_DNA"/>
</dbReference>
<dbReference type="Pfam" id="PF14217">
    <property type="entry name" value="DUF4327"/>
    <property type="match status" value="1"/>
</dbReference>
<gene>
    <name evidence="1" type="ORF">ABWT76_001361</name>
</gene>
<protein>
    <submittedName>
        <fullName evidence="1">DUF4327 family protein</fullName>
    </submittedName>
</protein>
<proteinExistence type="predicted"/>
<sequence length="74" mass="9143">MMIPSVRYSIDVIKEEVRDLVNKKLISRRQSIYNICQYIPVREWQEVERELENHGFLLRDRIIDLMGREDWYED</sequence>
<accession>A0AAU8JJR3</accession>
<evidence type="ECO:0000313" key="1">
    <source>
        <dbReference type="EMBL" id="XCM38508.1"/>
    </source>
</evidence>